<comment type="catalytic activity">
    <reaction evidence="12">
        <text>choline(out) = choline(in)</text>
        <dbReference type="Rhea" id="RHEA:32751"/>
        <dbReference type="ChEBI" id="CHEBI:15354"/>
    </reaction>
</comment>
<evidence type="ECO:0000259" key="19">
    <source>
        <dbReference type="PROSITE" id="PS50850"/>
    </source>
</evidence>
<feature type="domain" description="Major facilitator superfamily (MFS) profile" evidence="19">
    <location>
        <begin position="37"/>
        <end position="439"/>
    </location>
</feature>
<evidence type="ECO:0000256" key="16">
    <source>
        <dbReference type="ARBA" id="ARBA00068050"/>
    </source>
</evidence>
<dbReference type="GO" id="GO:0097037">
    <property type="term" value="P:heme export"/>
    <property type="evidence" value="ECO:0007669"/>
    <property type="project" value="TreeGrafter"/>
</dbReference>
<dbReference type="RefSeq" id="XP_022662272.1">
    <property type="nucleotide sequence ID" value="XM_022806537.1"/>
</dbReference>
<evidence type="ECO:0000256" key="1">
    <source>
        <dbReference type="ARBA" id="ARBA00004651"/>
    </source>
</evidence>
<dbReference type="KEGG" id="vde:111250786"/>
<dbReference type="GO" id="GO:0043249">
    <property type="term" value="P:erythrocyte maturation"/>
    <property type="evidence" value="ECO:0007669"/>
    <property type="project" value="UniProtKB-KW"/>
</dbReference>
<evidence type="ECO:0000256" key="5">
    <source>
        <dbReference type="ARBA" id="ARBA00022692"/>
    </source>
</evidence>
<dbReference type="GO" id="GO:0020037">
    <property type="term" value="F:heme binding"/>
    <property type="evidence" value="ECO:0007669"/>
    <property type="project" value="TreeGrafter"/>
</dbReference>
<dbReference type="AlphaFoldDB" id="A0A7M7K949"/>
<feature type="transmembrane region" description="Helical" evidence="18">
    <location>
        <begin position="348"/>
        <end position="366"/>
    </location>
</feature>
<dbReference type="CDD" id="cd17398">
    <property type="entry name" value="MFS_FLVCR_like"/>
    <property type="match status" value="1"/>
</dbReference>
<evidence type="ECO:0000256" key="6">
    <source>
        <dbReference type="ARBA" id="ARBA00022989"/>
    </source>
</evidence>
<feature type="transmembrane region" description="Helical" evidence="18">
    <location>
        <begin position="35"/>
        <end position="58"/>
    </location>
</feature>
<evidence type="ECO:0000256" key="13">
    <source>
        <dbReference type="ARBA" id="ARBA00045087"/>
    </source>
</evidence>
<dbReference type="SUPFAM" id="SSF103473">
    <property type="entry name" value="MFS general substrate transporter"/>
    <property type="match status" value="1"/>
</dbReference>
<reference evidence="20" key="1">
    <citation type="submission" date="2021-01" db="UniProtKB">
        <authorList>
            <consortium name="EnsemblMetazoa"/>
        </authorList>
    </citation>
    <scope>IDENTIFICATION</scope>
</reference>
<keyword evidence="3" id="KW-1003">Cell membrane</keyword>
<dbReference type="PANTHER" id="PTHR10924">
    <property type="entry name" value="MAJOR FACILITATOR SUPERFAMILY PROTEIN-RELATED"/>
    <property type="match status" value="1"/>
</dbReference>
<feature type="transmembrane region" description="Helical" evidence="18">
    <location>
        <begin position="417"/>
        <end position="434"/>
    </location>
</feature>
<feature type="transmembrane region" description="Helical" evidence="18">
    <location>
        <begin position="324"/>
        <end position="342"/>
    </location>
</feature>
<feature type="transmembrane region" description="Helical" evidence="18">
    <location>
        <begin position="103"/>
        <end position="122"/>
    </location>
</feature>
<dbReference type="Gene3D" id="1.20.1250.20">
    <property type="entry name" value="MFS general substrate transporter like domains"/>
    <property type="match status" value="1"/>
</dbReference>
<dbReference type="GeneID" id="111250786"/>
<accession>A0A7M7K949</accession>
<dbReference type="Proteomes" id="UP000594260">
    <property type="component" value="Unplaced"/>
</dbReference>
<keyword evidence="7" id="KW-0265">Erythrocyte maturation</keyword>
<comment type="similarity">
    <text evidence="14">Belongs to the major facilitator superfamily. Feline leukemia virus subgroup C receptor (TC 2.A.1.28.1) family.</text>
</comment>
<dbReference type="GO" id="GO:0006783">
    <property type="term" value="P:heme biosynthetic process"/>
    <property type="evidence" value="ECO:0007669"/>
    <property type="project" value="UniProtKB-ARBA"/>
</dbReference>
<comment type="catalytic activity">
    <reaction evidence="13">
        <text>ethanolamine(in) = ethanolamine(out)</text>
        <dbReference type="Rhea" id="RHEA:32747"/>
        <dbReference type="ChEBI" id="CHEBI:57603"/>
    </reaction>
</comment>
<feature type="transmembrane region" description="Helical" evidence="18">
    <location>
        <begin position="294"/>
        <end position="315"/>
    </location>
</feature>
<dbReference type="PANTHER" id="PTHR10924:SF4">
    <property type="entry name" value="GH15861P"/>
    <property type="match status" value="1"/>
</dbReference>
<feature type="transmembrane region" description="Helical" evidence="18">
    <location>
        <begin position="167"/>
        <end position="188"/>
    </location>
</feature>
<feature type="transmembrane region" description="Helical" evidence="18">
    <location>
        <begin position="255"/>
        <end position="274"/>
    </location>
</feature>
<dbReference type="OrthoDB" id="6412155at2759"/>
<keyword evidence="10" id="KW-0325">Glycoprotein</keyword>
<evidence type="ECO:0000256" key="8">
    <source>
        <dbReference type="ARBA" id="ARBA00023136"/>
    </source>
</evidence>
<comment type="subcellular location">
    <subcellularLocation>
        <location evidence="1">Cell membrane</location>
        <topology evidence="1">Multi-pass membrane protein</topology>
    </subcellularLocation>
</comment>
<evidence type="ECO:0000256" key="14">
    <source>
        <dbReference type="ARBA" id="ARBA00046338"/>
    </source>
</evidence>
<protein>
    <recommendedName>
        <fullName evidence="16">Choline/ethanolamine transporter FLVCR1</fullName>
    </recommendedName>
    <alternativeName>
        <fullName evidence="17">Heme transporter FLVCR1</fullName>
    </alternativeName>
</protein>
<feature type="transmembrane region" description="Helical" evidence="18">
    <location>
        <begin position="200"/>
        <end position="223"/>
    </location>
</feature>
<comment type="catalytic activity">
    <reaction evidence="11">
        <text>heme b(in) = heme b(out)</text>
        <dbReference type="Rhea" id="RHEA:75443"/>
        <dbReference type="ChEBI" id="CHEBI:60344"/>
    </reaction>
</comment>
<evidence type="ECO:0000256" key="10">
    <source>
        <dbReference type="ARBA" id="ARBA00023180"/>
    </source>
</evidence>
<evidence type="ECO:0000256" key="3">
    <source>
        <dbReference type="ARBA" id="ARBA00022475"/>
    </source>
</evidence>
<dbReference type="InterPro" id="IPR036259">
    <property type="entry name" value="MFS_trans_sf"/>
</dbReference>
<evidence type="ECO:0000256" key="4">
    <source>
        <dbReference type="ARBA" id="ARBA00022553"/>
    </source>
</evidence>
<comment type="function">
    <text evidence="15">Uniporter that mediates the transport of extracellular choline and ethanolamine into cells, thereby playing a key role in phospholipid biosynthesis. Choline and ethanolamine are the precursors of phosphatidylcholine and phosphatidylethanolamine, respectively, the two most abundant phospholipids. Transport is not coupled with proton transport and is exclusively driven by the choline (or ethanolamine) gradient across the plasma membrane. Also acts as a heme b transporter that mediates heme efflux from the cytoplasm to the extracellular compartment.</text>
</comment>
<evidence type="ECO:0000256" key="2">
    <source>
        <dbReference type="ARBA" id="ARBA00022448"/>
    </source>
</evidence>
<dbReference type="InParanoid" id="A0A7M7K949"/>
<keyword evidence="4" id="KW-0597">Phosphoprotein</keyword>
<dbReference type="RefSeq" id="XP_022662271.1">
    <property type="nucleotide sequence ID" value="XM_022806536.1"/>
</dbReference>
<dbReference type="FunFam" id="1.20.1250.20:FF:000184">
    <property type="entry name" value="Feline leukemia virus subgroup C receptor-related protein 1"/>
    <property type="match status" value="1"/>
</dbReference>
<evidence type="ECO:0000256" key="15">
    <source>
        <dbReference type="ARBA" id="ARBA00060240"/>
    </source>
</evidence>
<dbReference type="GO" id="GO:0031966">
    <property type="term" value="C:mitochondrial membrane"/>
    <property type="evidence" value="ECO:0007669"/>
    <property type="project" value="UniProtKB-ARBA"/>
</dbReference>
<dbReference type="InterPro" id="IPR020846">
    <property type="entry name" value="MFS_dom"/>
</dbReference>
<evidence type="ECO:0000256" key="7">
    <source>
        <dbReference type="ARBA" id="ARBA00023057"/>
    </source>
</evidence>
<evidence type="ECO:0000256" key="17">
    <source>
        <dbReference type="ARBA" id="ARBA00080886"/>
    </source>
</evidence>
<feature type="transmembrane region" description="Helical" evidence="18">
    <location>
        <begin position="387"/>
        <end position="405"/>
    </location>
</feature>
<dbReference type="FunCoup" id="A0A7M7K949">
    <property type="interactions" value="232"/>
</dbReference>
<keyword evidence="8 18" id="KW-0472">Membrane</keyword>
<evidence type="ECO:0000256" key="11">
    <source>
        <dbReference type="ARBA" id="ARBA00035075"/>
    </source>
</evidence>
<evidence type="ECO:0000313" key="20">
    <source>
        <dbReference type="EnsemblMetazoa" id="XP_022662271"/>
    </source>
</evidence>
<keyword evidence="21" id="KW-1185">Reference proteome</keyword>
<keyword evidence="2" id="KW-0813">Transport</keyword>
<organism evidence="20 21">
    <name type="scientific">Varroa destructor</name>
    <name type="common">Honeybee mite</name>
    <dbReference type="NCBI Taxonomy" id="109461"/>
    <lineage>
        <taxon>Eukaryota</taxon>
        <taxon>Metazoa</taxon>
        <taxon>Ecdysozoa</taxon>
        <taxon>Arthropoda</taxon>
        <taxon>Chelicerata</taxon>
        <taxon>Arachnida</taxon>
        <taxon>Acari</taxon>
        <taxon>Parasitiformes</taxon>
        <taxon>Mesostigmata</taxon>
        <taxon>Gamasina</taxon>
        <taxon>Dermanyssoidea</taxon>
        <taxon>Varroidae</taxon>
        <taxon>Varroa</taxon>
    </lineage>
</organism>
<evidence type="ECO:0000256" key="12">
    <source>
        <dbReference type="ARBA" id="ARBA00036811"/>
    </source>
</evidence>
<keyword evidence="6 18" id="KW-1133">Transmembrane helix</keyword>
<dbReference type="PROSITE" id="PS50850">
    <property type="entry name" value="MFS"/>
    <property type="match status" value="1"/>
</dbReference>
<dbReference type="EnsemblMetazoa" id="XM_022806536">
    <property type="protein sequence ID" value="XP_022662271"/>
    <property type="gene ID" value="LOC111250786"/>
</dbReference>
<dbReference type="InterPro" id="IPR049680">
    <property type="entry name" value="FLVCR1-2_SLC49-like"/>
</dbReference>
<sequence length="455" mass="49761">MLKPTSANQASTLTSGGLQPNGTVQGVTRVFRYRYVILLLFCLYSMVNAFGWVEYSIIHDIVKRHYQIQDDETVNWTALVYSVSYIPLIFPATWLMEKKGLRFVIVIGAFGTALGSWIKVFGIQPDQFWISMSGQTIVAFSQIFILSVPPRLAAVWFSPEEVSRACAIGVFGNQVGIALSFVIPPIVVPSGQDPAETAANLFRLFCGAAVCATIVLLAIFIGFQEKPAIPPNRAQISNDFDPDYLKTLRHLATNVPYVLLLLSYGVNVGVFYAISTLLNQVLSQYLPNQDTTIGFMGLSIVIAGMVGSVVCGVILDKSKKFKEVTLGLYLLSTLLMFVYTFVLRTRSVPVIFLTTASLGFFMTGYLPIGFELSSELTYPEPESTSSGLLNASAQIFGILFTLGATKIESAFGDVPSNLALATALVVGTAMTAFIRSDLRRQRAFEGQDVKVLYIS</sequence>
<name>A0A7M7K949_VARDE</name>
<keyword evidence="9" id="KW-0675">Receptor</keyword>
<dbReference type="GO" id="GO:0015232">
    <property type="term" value="F:heme transmembrane transporter activity"/>
    <property type="evidence" value="ECO:0007669"/>
    <property type="project" value="UniProtKB-ARBA"/>
</dbReference>
<dbReference type="EnsemblMetazoa" id="XM_022806537">
    <property type="protein sequence ID" value="XP_022662272"/>
    <property type="gene ID" value="LOC111250786"/>
</dbReference>
<dbReference type="InterPro" id="IPR011701">
    <property type="entry name" value="MFS"/>
</dbReference>
<keyword evidence="5 18" id="KW-0812">Transmembrane</keyword>
<dbReference type="Pfam" id="PF07690">
    <property type="entry name" value="MFS_1"/>
    <property type="match status" value="1"/>
</dbReference>
<dbReference type="OMA" id="IRMSIMI"/>
<evidence type="ECO:0000256" key="9">
    <source>
        <dbReference type="ARBA" id="ARBA00023170"/>
    </source>
</evidence>
<dbReference type="GO" id="GO:0005886">
    <property type="term" value="C:plasma membrane"/>
    <property type="evidence" value="ECO:0007669"/>
    <property type="project" value="UniProtKB-SubCell"/>
</dbReference>
<feature type="transmembrane region" description="Helical" evidence="18">
    <location>
        <begin position="78"/>
        <end position="96"/>
    </location>
</feature>
<proteinExistence type="inferred from homology"/>
<evidence type="ECO:0000313" key="21">
    <source>
        <dbReference type="Proteomes" id="UP000594260"/>
    </source>
</evidence>
<evidence type="ECO:0000256" key="18">
    <source>
        <dbReference type="SAM" id="Phobius"/>
    </source>
</evidence>